<protein>
    <recommendedName>
        <fullName evidence="4">DNA replication factor Cdt1 C-terminal domain-containing protein</fullName>
    </recommendedName>
</protein>
<feature type="domain" description="DNA replication factor Cdt1 C-terminal" evidence="4">
    <location>
        <begin position="390"/>
        <end position="501"/>
    </location>
</feature>
<comment type="caution">
    <text evidence="5">The sequence shown here is derived from an EMBL/GenBank/DDBJ whole genome shotgun (WGS) entry which is preliminary data.</text>
</comment>
<evidence type="ECO:0000256" key="1">
    <source>
        <dbReference type="ARBA" id="ARBA00008356"/>
    </source>
</evidence>
<reference evidence="5 6" key="1">
    <citation type="journal article" date="2020" name="Genomics">
        <title>Complete, high-quality genomes from long-read metagenomic sequencing of two wolf lichen thalli reveals enigmatic genome architecture.</title>
        <authorList>
            <person name="McKenzie S.K."/>
            <person name="Walston R.F."/>
            <person name="Allen J.L."/>
        </authorList>
    </citation>
    <scope>NUCLEOTIDE SEQUENCE [LARGE SCALE GENOMIC DNA]</scope>
    <source>
        <strain evidence="5">WasteWater2</strain>
    </source>
</reference>
<feature type="compositionally biased region" description="Basic and acidic residues" evidence="3">
    <location>
        <begin position="618"/>
        <end position="632"/>
    </location>
</feature>
<proteinExistence type="inferred from homology"/>
<dbReference type="Gene3D" id="1.10.10.1420">
    <property type="entry name" value="DNA replication factor Cdt1, C-terminal WH domain"/>
    <property type="match status" value="1"/>
</dbReference>
<feature type="compositionally biased region" description="Low complexity" evidence="3">
    <location>
        <begin position="109"/>
        <end position="119"/>
    </location>
</feature>
<feature type="compositionally biased region" description="Low complexity" evidence="3">
    <location>
        <begin position="148"/>
        <end position="158"/>
    </location>
</feature>
<sequence>MPPAAKRRKVLGTTTRSLTAPATQRGIQAFGKISKSQVQDPGKGLLGKDSTSKYSKDAPSGENNKKRKLGSIWSPAHKEEGEKASSLSEQAPPIDDSSSSRGVERSADPPTSTSTQTNNPRKKARLPSHVETPTKGARSCLESFALTSSSPSNPSSLSRTTYHETPPSSPASAESESLEHHASHQLPDELHDLVNLHSSFLTALSLHYAHNGSMTPADLRNLAPGIERAWRKRRVSPQDVRRILAIGEPEGADGPKRAGPFYLSDYGHGKIYVEIQDHPNSGTTTRRPVNEEVLNRVFLRDLEQRWRCYKTDNPADPSPSSFLASLALLPIIPCTSLSKITPLLSKGQRRLEDLKAGAIKAQQKPLSITSANSTTPYQPKTKQTSARSADLFSRLKAKQLHQSTLPLPPSAEALARKSALQRLHEIMPVLESLSFSSKKHANDDAAAVGVRSMAFPVSFTIPTLVQHLQMSLRNPIGKEDIMRCVRVLAEVAPEWVALKDVGRMLGVTIKGGGLRKDEIGRKIESLLEKLPILGTRVTAHSQSMPNGPDTIGRASVPCSYTTANGWSEGRPPSQANPTHPPTPTPASPPPASPPHTTRELGPPAGKGSGVGSTVPIRDAGDGFDRSDTGRESRMPVFGSVRVFAVMVRRRGFRVGCWGAGEEVVVGWDGMGWDGALW</sequence>
<dbReference type="Proteomes" id="UP000578531">
    <property type="component" value="Unassembled WGS sequence"/>
</dbReference>
<evidence type="ECO:0000313" key="5">
    <source>
        <dbReference type="EMBL" id="KAF6229709.1"/>
    </source>
</evidence>
<dbReference type="RefSeq" id="XP_037159901.1">
    <property type="nucleotide sequence ID" value="XM_037313236.1"/>
</dbReference>
<organism evidence="5 6">
    <name type="scientific">Letharia columbiana</name>
    <dbReference type="NCBI Taxonomy" id="112416"/>
    <lineage>
        <taxon>Eukaryota</taxon>
        <taxon>Fungi</taxon>
        <taxon>Dikarya</taxon>
        <taxon>Ascomycota</taxon>
        <taxon>Pezizomycotina</taxon>
        <taxon>Lecanoromycetes</taxon>
        <taxon>OSLEUM clade</taxon>
        <taxon>Lecanoromycetidae</taxon>
        <taxon>Lecanorales</taxon>
        <taxon>Lecanorineae</taxon>
        <taxon>Parmeliaceae</taxon>
        <taxon>Letharia</taxon>
    </lineage>
</organism>
<dbReference type="OrthoDB" id="341730at2759"/>
<dbReference type="Pfam" id="PF16679">
    <property type="entry name" value="CDT1_C"/>
    <property type="match status" value="1"/>
</dbReference>
<dbReference type="GeneID" id="59292998"/>
<dbReference type="EMBL" id="JACCJC010000070">
    <property type="protein sequence ID" value="KAF6229709.1"/>
    <property type="molecule type" value="Genomic_DNA"/>
</dbReference>
<keyword evidence="6" id="KW-1185">Reference proteome</keyword>
<name>A0A8H6KZ94_9LECA</name>
<feature type="compositionally biased region" description="Pro residues" evidence="3">
    <location>
        <begin position="578"/>
        <end position="593"/>
    </location>
</feature>
<evidence type="ECO:0000256" key="3">
    <source>
        <dbReference type="SAM" id="MobiDB-lite"/>
    </source>
</evidence>
<feature type="region of interest" description="Disordered" evidence="3">
    <location>
        <begin position="1"/>
        <end position="184"/>
    </location>
</feature>
<feature type="region of interest" description="Disordered" evidence="3">
    <location>
        <begin position="561"/>
        <end position="632"/>
    </location>
</feature>
<dbReference type="InterPro" id="IPR038090">
    <property type="entry name" value="Cdt1_C_WH_dom_sf"/>
</dbReference>
<dbReference type="InterPro" id="IPR032054">
    <property type="entry name" value="Cdt1_C"/>
</dbReference>
<dbReference type="Pfam" id="PF26121">
    <property type="entry name" value="HTH_CDT1"/>
    <property type="match status" value="1"/>
</dbReference>
<feature type="compositionally biased region" description="Basic residues" evidence="3">
    <location>
        <begin position="1"/>
        <end position="10"/>
    </location>
</feature>
<evidence type="ECO:0000256" key="2">
    <source>
        <dbReference type="ARBA" id="ARBA00023306"/>
    </source>
</evidence>
<evidence type="ECO:0000259" key="4">
    <source>
        <dbReference type="Pfam" id="PF16679"/>
    </source>
</evidence>
<accession>A0A8H6KZ94</accession>
<dbReference type="AlphaFoldDB" id="A0A8H6KZ94"/>
<evidence type="ECO:0000313" key="6">
    <source>
        <dbReference type="Proteomes" id="UP000578531"/>
    </source>
</evidence>
<keyword evidence="2" id="KW-0131">Cell cycle</keyword>
<comment type="similarity">
    <text evidence="1">Belongs to the Cdt1 family.</text>
</comment>
<gene>
    <name evidence="5" type="ORF">HO173_011356</name>
</gene>
<feature type="compositionally biased region" description="Polar residues" evidence="3">
    <location>
        <begin position="12"/>
        <end position="26"/>
    </location>
</feature>